<feature type="signal peptide" evidence="1">
    <location>
        <begin position="1"/>
        <end position="27"/>
    </location>
</feature>
<dbReference type="InterPro" id="IPR048309">
    <property type="entry name" value="GxGYxYP_N_3rd"/>
</dbReference>
<sequence length="697" mass="81288">MLRMKKSYCSYIICFLISFFYYPRANAAPDQFSTLSGQWVLLKDSSDYLPYFSDCRLDIKPSQNVLDITWYWASEDPLTFHYRVPLDGKESSFDIEKRVWPYENFMGVNYIPKTKGFVRYQEDKDSHDFRVNQRYTIKFSQGSAEMEHVDTYHLSEDRRFLYVYHSRKGREHVIRYVFRHVGTHQVFTHVMKNEWHLKSGMGENAFFISLQGVVNRSKAQLYLEYPKDWEYKESYTLRSFYEHRLDYEFQQIVSVDQAISVFGAQLKGYIVWDENSRSSLCVAFTLAGLKDAIVVPKTMEPLMKAHHLAKIADFSDRFIGMNDEAIFRWAYNAYGKECNKDYIVWMGGATGDQIMPAIADFGVSKKAFFVDLSTDPKHIGEYRLADSLLSLMHPFSMVMGWHSYGKDLERNYVTLTSKHGMRVEGLNTFPNLSFTSMTPPSKDFKFKNNHHLQEEQTYKPEKKVYITLVQTDGLGLGSWNNPERGTIPYAWEVTINWYWMAPVLLQFYYENATPNDFFIGSLSGPGYLYPKAIPDSLFEPLMHIADTICKKLDLNVFETMDYSEGSSGVGNDDLPLSVIKKYFNAMPNIIGMVNGYAPSYTFGKVGKKPLLSFDYYLDERMPENDVAEDLNELIRINFQKPYFMTVHVREWNDIDRVKRILANLNGNVEVVPLDVFLKMAGEYPSFKDHYLLEKKKY</sequence>
<evidence type="ECO:0000256" key="1">
    <source>
        <dbReference type="SAM" id="SignalP"/>
    </source>
</evidence>
<reference evidence="5 6" key="1">
    <citation type="submission" date="2017-11" db="EMBL/GenBank/DDBJ databases">
        <title>Infants hospitalized years apart are colonized by the same room-sourced microbial strains.</title>
        <authorList>
            <person name="Brooks B."/>
            <person name="Olm M.R."/>
            <person name="Firek B.A."/>
            <person name="Baker R."/>
            <person name="Thomas B.C."/>
            <person name="Morowitz M.J."/>
            <person name="Banfield J.F."/>
        </authorList>
    </citation>
    <scope>NUCLEOTIDE SEQUENCE [LARGE SCALE GENOMIC DNA]</scope>
    <source>
        <strain evidence="5">S2_009_000_R2_76</strain>
    </source>
</reference>
<gene>
    <name evidence="5" type="ORF">DI598_06380</name>
</gene>
<feature type="chain" id="PRO_5015862116" description="GxGYxYP putative glycoside hydrolase C-terminal domain-containing protein" evidence="1">
    <location>
        <begin position="28"/>
        <end position="697"/>
    </location>
</feature>
<protein>
    <recommendedName>
        <fullName evidence="7">GxGYxYP putative glycoside hydrolase C-terminal domain-containing protein</fullName>
    </recommendedName>
</protein>
<evidence type="ECO:0000313" key="5">
    <source>
        <dbReference type="EMBL" id="PZP50084.1"/>
    </source>
</evidence>
<accession>A0A2W5F733</accession>
<dbReference type="PANTHER" id="PTHR37321">
    <property type="entry name" value="EXPORTED PROTEIN-RELATED"/>
    <property type="match status" value="1"/>
</dbReference>
<evidence type="ECO:0000259" key="4">
    <source>
        <dbReference type="Pfam" id="PF20958"/>
    </source>
</evidence>
<evidence type="ECO:0008006" key="7">
    <source>
        <dbReference type="Google" id="ProtNLM"/>
    </source>
</evidence>
<name>A0A2W5F733_9SPHI</name>
<dbReference type="InterPro" id="IPR038410">
    <property type="entry name" value="GxGYxYP_C_sf"/>
</dbReference>
<feature type="domain" description="GxGYxYP putative glycoside hydrolase third N-terminal" evidence="4">
    <location>
        <begin position="341"/>
        <end position="436"/>
    </location>
</feature>
<evidence type="ECO:0000259" key="3">
    <source>
        <dbReference type="Pfam" id="PF20957"/>
    </source>
</evidence>
<evidence type="ECO:0000313" key="6">
    <source>
        <dbReference type="Proteomes" id="UP000249645"/>
    </source>
</evidence>
<dbReference type="Gene3D" id="3.20.20.490">
    <property type="entry name" value="GxGYxYP glycoside hydrolase, C-terminal domain"/>
    <property type="match status" value="1"/>
</dbReference>
<dbReference type="AlphaFoldDB" id="A0A2W5F733"/>
<feature type="domain" description="GxGYxYP putative glycoside hydrolase second N-terminal" evidence="3">
    <location>
        <begin position="267"/>
        <end position="338"/>
    </location>
</feature>
<comment type="caution">
    <text evidence="5">The sequence shown here is derived from an EMBL/GenBank/DDBJ whole genome shotgun (WGS) entry which is preliminary data.</text>
</comment>
<dbReference type="EMBL" id="QFOI01000082">
    <property type="protein sequence ID" value="PZP50084.1"/>
    <property type="molecule type" value="Genomic_DNA"/>
</dbReference>
<dbReference type="Pfam" id="PF14323">
    <property type="entry name" value="GxGYxYP_C"/>
    <property type="match status" value="1"/>
</dbReference>
<dbReference type="Proteomes" id="UP000249645">
    <property type="component" value="Unassembled WGS sequence"/>
</dbReference>
<evidence type="ECO:0000259" key="2">
    <source>
        <dbReference type="Pfam" id="PF14323"/>
    </source>
</evidence>
<keyword evidence="1" id="KW-0732">Signal</keyword>
<feature type="domain" description="GxGYxYP putative glycoside hydrolase C-terminal" evidence="2">
    <location>
        <begin position="462"/>
        <end position="680"/>
    </location>
</feature>
<dbReference type="PANTHER" id="PTHR37321:SF1">
    <property type="entry name" value="EXPORTED PROTEIN"/>
    <property type="match status" value="1"/>
</dbReference>
<organism evidence="5 6">
    <name type="scientific">Pseudopedobacter saltans</name>
    <dbReference type="NCBI Taxonomy" id="151895"/>
    <lineage>
        <taxon>Bacteria</taxon>
        <taxon>Pseudomonadati</taxon>
        <taxon>Bacteroidota</taxon>
        <taxon>Sphingobacteriia</taxon>
        <taxon>Sphingobacteriales</taxon>
        <taxon>Sphingobacteriaceae</taxon>
        <taxon>Pseudopedobacter</taxon>
    </lineage>
</organism>
<dbReference type="Pfam" id="PF20957">
    <property type="entry name" value="GxGYxYP_N_2nd"/>
    <property type="match status" value="1"/>
</dbReference>
<dbReference type="Pfam" id="PF20958">
    <property type="entry name" value="GxGYxYP_N_3rd"/>
    <property type="match status" value="1"/>
</dbReference>
<proteinExistence type="predicted"/>
<dbReference type="InterPro" id="IPR025832">
    <property type="entry name" value="GxGYxYP_C"/>
</dbReference>
<dbReference type="InterPro" id="IPR048310">
    <property type="entry name" value="GxGYxYP_N_2nd"/>
</dbReference>